<dbReference type="Gene3D" id="1.10.510.10">
    <property type="entry name" value="Transferase(Phosphotransferase) domain 1"/>
    <property type="match status" value="1"/>
</dbReference>
<evidence type="ECO:0000256" key="12">
    <source>
        <dbReference type="ARBA" id="ARBA00022989"/>
    </source>
</evidence>
<feature type="transmembrane region" description="Helical" evidence="19">
    <location>
        <begin position="7"/>
        <end position="31"/>
    </location>
</feature>
<dbReference type="FunFam" id="1.10.510.10:FF:000060">
    <property type="entry name" value="G-type lectin S-receptor-like serine/threonine-protein kinase"/>
    <property type="match status" value="1"/>
</dbReference>
<reference evidence="21" key="1">
    <citation type="submission" date="2020-03" db="EMBL/GenBank/DDBJ databases">
        <title>Castanea mollissima Vanexum genome sequencing.</title>
        <authorList>
            <person name="Staton M."/>
        </authorList>
    </citation>
    <scope>NUCLEOTIDE SEQUENCE</scope>
    <source>
        <tissue evidence="21">Leaf</tissue>
    </source>
</reference>
<evidence type="ECO:0000256" key="11">
    <source>
        <dbReference type="ARBA" id="ARBA00022840"/>
    </source>
</evidence>
<keyword evidence="22" id="KW-1185">Reference proteome</keyword>
<evidence type="ECO:0000256" key="2">
    <source>
        <dbReference type="ARBA" id="ARBA00012513"/>
    </source>
</evidence>
<evidence type="ECO:0000256" key="4">
    <source>
        <dbReference type="ARBA" id="ARBA00022527"/>
    </source>
</evidence>
<keyword evidence="4" id="KW-0723">Serine/threonine-protein kinase</keyword>
<evidence type="ECO:0000259" key="20">
    <source>
        <dbReference type="PROSITE" id="PS50011"/>
    </source>
</evidence>
<comment type="catalytic activity">
    <reaction evidence="17">
        <text>L-threonyl-[protein] + ATP = O-phospho-L-threonyl-[protein] + ADP + H(+)</text>
        <dbReference type="Rhea" id="RHEA:46608"/>
        <dbReference type="Rhea" id="RHEA-COMP:11060"/>
        <dbReference type="Rhea" id="RHEA-COMP:11605"/>
        <dbReference type="ChEBI" id="CHEBI:15378"/>
        <dbReference type="ChEBI" id="CHEBI:30013"/>
        <dbReference type="ChEBI" id="CHEBI:30616"/>
        <dbReference type="ChEBI" id="CHEBI:61977"/>
        <dbReference type="ChEBI" id="CHEBI:456216"/>
        <dbReference type="EC" id="2.7.11.1"/>
    </reaction>
</comment>
<dbReference type="InterPro" id="IPR000719">
    <property type="entry name" value="Prot_kinase_dom"/>
</dbReference>
<dbReference type="Pfam" id="PF07714">
    <property type="entry name" value="PK_Tyr_Ser-Thr"/>
    <property type="match status" value="1"/>
</dbReference>
<dbReference type="CDD" id="cd14066">
    <property type="entry name" value="STKc_IRAK"/>
    <property type="match status" value="1"/>
</dbReference>
<keyword evidence="10" id="KW-0418">Kinase</keyword>
<comment type="caution">
    <text evidence="21">The sequence shown here is derived from an EMBL/GenBank/DDBJ whole genome shotgun (WGS) entry which is preliminary data.</text>
</comment>
<evidence type="ECO:0000256" key="14">
    <source>
        <dbReference type="ARBA" id="ARBA00023157"/>
    </source>
</evidence>
<proteinExistence type="predicted"/>
<keyword evidence="5" id="KW-0808">Transferase</keyword>
<keyword evidence="9" id="KW-0547">Nucleotide-binding</keyword>
<dbReference type="EMBL" id="JRKL02004826">
    <property type="protein sequence ID" value="KAF3951685.1"/>
    <property type="molecule type" value="Genomic_DNA"/>
</dbReference>
<dbReference type="PANTHER" id="PTHR27002:SF926">
    <property type="entry name" value="OS07G0535800 PROTEIN"/>
    <property type="match status" value="1"/>
</dbReference>
<keyword evidence="11" id="KW-0067">ATP-binding</keyword>
<evidence type="ECO:0000313" key="21">
    <source>
        <dbReference type="EMBL" id="KAF3951685.1"/>
    </source>
</evidence>
<dbReference type="Gene3D" id="3.30.200.20">
    <property type="entry name" value="Phosphorylase Kinase, domain 1"/>
    <property type="match status" value="1"/>
</dbReference>
<feature type="non-terminal residue" evidence="21">
    <location>
        <position position="1"/>
    </location>
</feature>
<evidence type="ECO:0000256" key="9">
    <source>
        <dbReference type="ARBA" id="ARBA00022741"/>
    </source>
</evidence>
<evidence type="ECO:0000256" key="19">
    <source>
        <dbReference type="SAM" id="Phobius"/>
    </source>
</evidence>
<evidence type="ECO:0000256" key="10">
    <source>
        <dbReference type="ARBA" id="ARBA00022777"/>
    </source>
</evidence>
<comment type="subcellular location">
    <subcellularLocation>
        <location evidence="1">Cell membrane</location>
        <topology evidence="1">Single-pass type I membrane protein</topology>
    </subcellularLocation>
</comment>
<sequence>NQPANKWWIWLIVAVGGIIIAFLCLLCYAKVKKHIAEGERKKKQKILLQELRGNAISSTVRDKVKKRNNDRQDSHELQIFSFETISAATRNFSTKNKLGEGGFGPVYKGELYDGQKIAIKRLSRSSGQGLVEFKNEAILIAKLQHTNLVRLLGLCIQQEEKIIIYEYMPNKSLDFFLFDSTKKSLLNWKKRFNIIQGIAQGLLYLHKYSRLRVIHRDLKASNILLDEDMNPKISDFGLARIFGLKGLEENTDRIVGTYGYMSPEYAMNGVVSIKTDVFSYGVLLLEIVSSKKNNSCYQSEYPLNLIGYAWQLWNEGKGLELIDPTIIDESSPSSEILRCIHVGLLCVQDQATDRPTMLDVATMLSSETVQLLPPKQPAYLINIVQEKSSEVSEIKPENCSINDVTISEMKAR</sequence>
<keyword evidence="3" id="KW-1003">Cell membrane</keyword>
<keyword evidence="14" id="KW-1015">Disulfide bond</keyword>
<dbReference type="PROSITE" id="PS50011">
    <property type="entry name" value="PROTEIN_KINASE_DOM"/>
    <property type="match status" value="1"/>
</dbReference>
<keyword evidence="7" id="KW-0732">Signal</keyword>
<evidence type="ECO:0000256" key="5">
    <source>
        <dbReference type="ARBA" id="ARBA00022679"/>
    </source>
</evidence>
<keyword evidence="15" id="KW-0675">Receptor</keyword>
<dbReference type="SMART" id="SM00220">
    <property type="entry name" value="S_TKc"/>
    <property type="match status" value="1"/>
</dbReference>
<dbReference type="InterPro" id="IPR001245">
    <property type="entry name" value="Ser-Thr/Tyr_kinase_cat_dom"/>
</dbReference>
<keyword evidence="12 19" id="KW-1133">Transmembrane helix</keyword>
<keyword evidence="13 19" id="KW-0472">Membrane</keyword>
<dbReference type="AlphaFoldDB" id="A0A8J4VE60"/>
<dbReference type="PANTHER" id="PTHR27002">
    <property type="entry name" value="RECEPTOR-LIKE SERINE/THREONINE-PROTEIN KINASE SD1-8"/>
    <property type="match status" value="1"/>
</dbReference>
<dbReference type="FunFam" id="3.30.200.20:FF:000330">
    <property type="entry name" value="G-type lectin S-receptor-like serine/threonine-protein kinase At4g03230"/>
    <property type="match status" value="1"/>
</dbReference>
<evidence type="ECO:0000256" key="7">
    <source>
        <dbReference type="ARBA" id="ARBA00022729"/>
    </source>
</evidence>
<dbReference type="Proteomes" id="UP000737018">
    <property type="component" value="Unassembled WGS sequence"/>
</dbReference>
<dbReference type="InterPro" id="IPR011009">
    <property type="entry name" value="Kinase-like_dom_sf"/>
</dbReference>
<protein>
    <recommendedName>
        <fullName evidence="2">non-specific serine/threonine protein kinase</fullName>
        <ecNumber evidence="2">2.7.11.1</ecNumber>
    </recommendedName>
</protein>
<evidence type="ECO:0000256" key="13">
    <source>
        <dbReference type="ARBA" id="ARBA00023136"/>
    </source>
</evidence>
<feature type="domain" description="Protein kinase" evidence="20">
    <location>
        <begin position="92"/>
        <end position="369"/>
    </location>
</feature>
<evidence type="ECO:0000256" key="17">
    <source>
        <dbReference type="ARBA" id="ARBA00047899"/>
    </source>
</evidence>
<keyword evidence="8" id="KW-0430">Lectin</keyword>
<evidence type="ECO:0000256" key="3">
    <source>
        <dbReference type="ARBA" id="ARBA00022475"/>
    </source>
</evidence>
<dbReference type="OrthoDB" id="4062651at2759"/>
<evidence type="ECO:0000256" key="8">
    <source>
        <dbReference type="ARBA" id="ARBA00022734"/>
    </source>
</evidence>
<organism evidence="21 22">
    <name type="scientific">Castanea mollissima</name>
    <name type="common">Chinese chestnut</name>
    <dbReference type="NCBI Taxonomy" id="60419"/>
    <lineage>
        <taxon>Eukaryota</taxon>
        <taxon>Viridiplantae</taxon>
        <taxon>Streptophyta</taxon>
        <taxon>Embryophyta</taxon>
        <taxon>Tracheophyta</taxon>
        <taxon>Spermatophyta</taxon>
        <taxon>Magnoliopsida</taxon>
        <taxon>eudicotyledons</taxon>
        <taxon>Gunneridae</taxon>
        <taxon>Pentapetalae</taxon>
        <taxon>rosids</taxon>
        <taxon>fabids</taxon>
        <taxon>Fagales</taxon>
        <taxon>Fagaceae</taxon>
        <taxon>Castanea</taxon>
    </lineage>
</organism>
<name>A0A8J4VE60_9ROSI</name>
<evidence type="ECO:0000256" key="15">
    <source>
        <dbReference type="ARBA" id="ARBA00023170"/>
    </source>
</evidence>
<keyword evidence="6 19" id="KW-0812">Transmembrane</keyword>
<dbReference type="PROSITE" id="PS00108">
    <property type="entry name" value="PROTEIN_KINASE_ST"/>
    <property type="match status" value="1"/>
</dbReference>
<evidence type="ECO:0000313" key="22">
    <source>
        <dbReference type="Proteomes" id="UP000737018"/>
    </source>
</evidence>
<dbReference type="GO" id="GO:0005524">
    <property type="term" value="F:ATP binding"/>
    <property type="evidence" value="ECO:0007669"/>
    <property type="project" value="UniProtKB-KW"/>
</dbReference>
<comment type="catalytic activity">
    <reaction evidence="18">
        <text>L-seryl-[protein] + ATP = O-phospho-L-seryl-[protein] + ADP + H(+)</text>
        <dbReference type="Rhea" id="RHEA:17989"/>
        <dbReference type="Rhea" id="RHEA-COMP:9863"/>
        <dbReference type="Rhea" id="RHEA-COMP:11604"/>
        <dbReference type="ChEBI" id="CHEBI:15378"/>
        <dbReference type="ChEBI" id="CHEBI:29999"/>
        <dbReference type="ChEBI" id="CHEBI:30616"/>
        <dbReference type="ChEBI" id="CHEBI:83421"/>
        <dbReference type="ChEBI" id="CHEBI:456216"/>
        <dbReference type="EC" id="2.7.11.1"/>
    </reaction>
</comment>
<evidence type="ECO:0000256" key="1">
    <source>
        <dbReference type="ARBA" id="ARBA00004251"/>
    </source>
</evidence>
<keyword evidence="16" id="KW-0325">Glycoprotein</keyword>
<dbReference type="InterPro" id="IPR008271">
    <property type="entry name" value="Ser/Thr_kinase_AS"/>
</dbReference>
<dbReference type="GO" id="GO:0004674">
    <property type="term" value="F:protein serine/threonine kinase activity"/>
    <property type="evidence" value="ECO:0007669"/>
    <property type="project" value="UniProtKB-KW"/>
</dbReference>
<evidence type="ECO:0000256" key="6">
    <source>
        <dbReference type="ARBA" id="ARBA00022692"/>
    </source>
</evidence>
<gene>
    <name evidence="21" type="ORF">CMV_022690</name>
</gene>
<evidence type="ECO:0000256" key="16">
    <source>
        <dbReference type="ARBA" id="ARBA00023180"/>
    </source>
</evidence>
<dbReference type="EC" id="2.7.11.1" evidence="2"/>
<dbReference type="SUPFAM" id="SSF56112">
    <property type="entry name" value="Protein kinase-like (PK-like)"/>
    <property type="match status" value="1"/>
</dbReference>
<dbReference type="GO" id="GO:0005886">
    <property type="term" value="C:plasma membrane"/>
    <property type="evidence" value="ECO:0007669"/>
    <property type="project" value="UniProtKB-SubCell"/>
</dbReference>
<evidence type="ECO:0000256" key="18">
    <source>
        <dbReference type="ARBA" id="ARBA00048679"/>
    </source>
</evidence>
<accession>A0A8J4VE60</accession>
<dbReference type="GO" id="GO:0030246">
    <property type="term" value="F:carbohydrate binding"/>
    <property type="evidence" value="ECO:0007669"/>
    <property type="project" value="UniProtKB-KW"/>
</dbReference>